<dbReference type="RefSeq" id="WP_240256901.1">
    <property type="nucleotide sequence ID" value="NZ_JAKTTI010000031.1"/>
</dbReference>
<evidence type="ECO:0000259" key="2">
    <source>
        <dbReference type="Pfam" id="PF07853"/>
    </source>
</evidence>
<organism evidence="3 4">
    <name type="scientific">Fredinandcohnia quinoae</name>
    <dbReference type="NCBI Taxonomy" id="2918902"/>
    <lineage>
        <taxon>Bacteria</taxon>
        <taxon>Bacillati</taxon>
        <taxon>Bacillota</taxon>
        <taxon>Bacilli</taxon>
        <taxon>Bacillales</taxon>
        <taxon>Bacillaceae</taxon>
        <taxon>Fredinandcohnia</taxon>
    </lineage>
</organism>
<comment type="caution">
    <text evidence="3">The sequence shown here is derived from an EMBL/GenBank/DDBJ whole genome shotgun (WGS) entry which is preliminary data.</text>
</comment>
<evidence type="ECO:0000313" key="4">
    <source>
        <dbReference type="Proteomes" id="UP001431131"/>
    </source>
</evidence>
<feature type="transmembrane region" description="Helical" evidence="1">
    <location>
        <begin position="142"/>
        <end position="160"/>
    </location>
</feature>
<dbReference type="Pfam" id="PF07853">
    <property type="entry name" value="DUF1648"/>
    <property type="match status" value="1"/>
</dbReference>
<dbReference type="Proteomes" id="UP001431131">
    <property type="component" value="Unassembled WGS sequence"/>
</dbReference>
<keyword evidence="1" id="KW-0472">Membrane</keyword>
<accession>A0AAW5E632</accession>
<name>A0AAW5E632_9BACI</name>
<feature type="transmembrane region" description="Helical" evidence="1">
    <location>
        <begin position="20"/>
        <end position="39"/>
    </location>
</feature>
<keyword evidence="4" id="KW-1185">Reference proteome</keyword>
<sequence length="166" mass="19074">MFNEKQPKIFVPKTTSEKVMDTLSILIIIGAFAYIASIWRNLPDQVPSHFNAMGEPDDWSGKGMIFLLPVIGTVIFFSTFVVSRFPQLFNYPVKVTKENAERLYVISRKMLTIINFELVIFFAIGTWEIVEVAHGGKGLGIWYLPVFLVVIFGTIGYYMYRTFKLR</sequence>
<feature type="transmembrane region" description="Helical" evidence="1">
    <location>
        <begin position="59"/>
        <end position="82"/>
    </location>
</feature>
<feature type="transmembrane region" description="Helical" evidence="1">
    <location>
        <begin position="110"/>
        <end position="130"/>
    </location>
</feature>
<keyword evidence="1" id="KW-0812">Transmembrane</keyword>
<dbReference type="AlphaFoldDB" id="A0AAW5E632"/>
<evidence type="ECO:0000313" key="3">
    <source>
        <dbReference type="EMBL" id="MCH1626984.1"/>
    </source>
</evidence>
<keyword evidence="1" id="KW-1133">Transmembrane helix</keyword>
<feature type="domain" description="DUF1648" evidence="2">
    <location>
        <begin position="26"/>
        <end position="72"/>
    </location>
</feature>
<dbReference type="InterPro" id="IPR012867">
    <property type="entry name" value="DUF1648"/>
</dbReference>
<proteinExistence type="predicted"/>
<evidence type="ECO:0000256" key="1">
    <source>
        <dbReference type="SAM" id="Phobius"/>
    </source>
</evidence>
<protein>
    <submittedName>
        <fullName evidence="3">DUF1648 domain-containing protein</fullName>
    </submittedName>
</protein>
<gene>
    <name evidence="3" type="ORF">MJG50_16745</name>
</gene>
<reference evidence="3" key="1">
    <citation type="submission" date="2022-02" db="EMBL/GenBank/DDBJ databases">
        <title>Fredinandcohnia quinoae sp. nov. isolated from Chenopodium quinoa seeds.</title>
        <authorList>
            <person name="Saati-Santamaria Z."/>
            <person name="Flores-Felix J.D."/>
            <person name="Igual J.M."/>
            <person name="Velazquez E."/>
            <person name="Garcia-Fraile P."/>
            <person name="Martinez-Molina E."/>
        </authorList>
    </citation>
    <scope>NUCLEOTIDE SEQUENCE</scope>
    <source>
        <strain evidence="3">SECRCQ15</strain>
    </source>
</reference>
<dbReference type="EMBL" id="JAKTTI010000031">
    <property type="protein sequence ID" value="MCH1626984.1"/>
    <property type="molecule type" value="Genomic_DNA"/>
</dbReference>